<evidence type="ECO:0000313" key="1">
    <source>
        <dbReference type="EMBL" id="TWU23953.1"/>
    </source>
</evidence>
<accession>A0A5C6CG68</accession>
<comment type="caution">
    <text evidence="1">The sequence shown here is derived from an EMBL/GenBank/DDBJ whole genome shotgun (WGS) entry which is preliminary data.</text>
</comment>
<evidence type="ECO:0000313" key="2">
    <source>
        <dbReference type="Proteomes" id="UP000316304"/>
    </source>
</evidence>
<dbReference type="AlphaFoldDB" id="A0A5C6CG68"/>
<keyword evidence="2" id="KW-1185">Reference proteome</keyword>
<dbReference type="EMBL" id="SJPT01000003">
    <property type="protein sequence ID" value="TWU23953.1"/>
    <property type="molecule type" value="Genomic_DNA"/>
</dbReference>
<protein>
    <submittedName>
        <fullName evidence="1">Uncharacterized protein</fullName>
    </submittedName>
</protein>
<proteinExistence type="predicted"/>
<sequence length="107" mass="12134">MHLRSASRPLHSLDCLQTSKNRDIAKGDMRYDWGMTNKPSPPGRRLNFESGKDLLVASAHRDRRASVKRSARATSNGLTTQTLSFHSSFEWFHFEMLNPYGGIVPTE</sequence>
<reference evidence="1 2" key="1">
    <citation type="submission" date="2019-02" db="EMBL/GenBank/DDBJ databases">
        <title>Deep-cultivation of Planctomycetes and their phenomic and genomic characterization uncovers novel biology.</title>
        <authorList>
            <person name="Wiegand S."/>
            <person name="Jogler M."/>
            <person name="Boedeker C."/>
            <person name="Pinto D."/>
            <person name="Vollmers J."/>
            <person name="Rivas-Marin E."/>
            <person name="Kohn T."/>
            <person name="Peeters S.H."/>
            <person name="Heuer A."/>
            <person name="Rast P."/>
            <person name="Oberbeckmann S."/>
            <person name="Bunk B."/>
            <person name="Jeske O."/>
            <person name="Meyerdierks A."/>
            <person name="Storesund J.E."/>
            <person name="Kallscheuer N."/>
            <person name="Luecker S."/>
            <person name="Lage O.M."/>
            <person name="Pohl T."/>
            <person name="Merkel B.J."/>
            <person name="Hornburger P."/>
            <person name="Mueller R.-W."/>
            <person name="Bruemmer F."/>
            <person name="Labrenz M."/>
            <person name="Spormann A.M."/>
            <person name="Op Den Camp H."/>
            <person name="Overmann J."/>
            <person name="Amann R."/>
            <person name="Jetten M.S.M."/>
            <person name="Mascher T."/>
            <person name="Medema M.H."/>
            <person name="Devos D.P."/>
            <person name="Kaster A.-K."/>
            <person name="Ovreas L."/>
            <person name="Rohde M."/>
            <person name="Galperin M.Y."/>
            <person name="Jogler C."/>
        </authorList>
    </citation>
    <scope>NUCLEOTIDE SEQUENCE [LARGE SCALE GENOMIC DNA]</scope>
    <source>
        <strain evidence="1 2">Pla52o</strain>
    </source>
</reference>
<dbReference type="Proteomes" id="UP000316304">
    <property type="component" value="Unassembled WGS sequence"/>
</dbReference>
<gene>
    <name evidence="1" type="ORF">Pla52o_18760</name>
</gene>
<organism evidence="1 2">
    <name type="scientific">Novipirellula galeiformis</name>
    <dbReference type="NCBI Taxonomy" id="2528004"/>
    <lineage>
        <taxon>Bacteria</taxon>
        <taxon>Pseudomonadati</taxon>
        <taxon>Planctomycetota</taxon>
        <taxon>Planctomycetia</taxon>
        <taxon>Pirellulales</taxon>
        <taxon>Pirellulaceae</taxon>
        <taxon>Novipirellula</taxon>
    </lineage>
</organism>
<name>A0A5C6CG68_9BACT</name>